<keyword evidence="3" id="KW-1185">Reference proteome</keyword>
<protein>
    <submittedName>
        <fullName evidence="2">Alkene reductase</fullName>
    </submittedName>
</protein>
<dbReference type="CDD" id="cd02933">
    <property type="entry name" value="OYE_like_FMN"/>
    <property type="match status" value="1"/>
</dbReference>
<dbReference type="RefSeq" id="WP_345430113.1">
    <property type="nucleotide sequence ID" value="NZ_BAABHK010000002.1"/>
</dbReference>
<comment type="caution">
    <text evidence="2">The sequence shown here is derived from an EMBL/GenBank/DDBJ whole genome shotgun (WGS) entry which is preliminary data.</text>
</comment>
<dbReference type="SUPFAM" id="SSF51395">
    <property type="entry name" value="FMN-linked oxidoreductases"/>
    <property type="match status" value="1"/>
</dbReference>
<evidence type="ECO:0000313" key="2">
    <source>
        <dbReference type="EMBL" id="GAA4622974.1"/>
    </source>
</evidence>
<dbReference type="PANTHER" id="PTHR22893:SF91">
    <property type="entry name" value="NADPH DEHYDROGENASE 2-RELATED"/>
    <property type="match status" value="1"/>
</dbReference>
<gene>
    <name evidence="2" type="ORF">GCM10023196_017290</name>
</gene>
<dbReference type="EMBL" id="BAABHK010000002">
    <property type="protein sequence ID" value="GAA4622974.1"/>
    <property type="molecule type" value="Genomic_DNA"/>
</dbReference>
<sequence>MSLYEPYDLGSLRLANRIVMSSMTRNRARWPEATATEPTAEYFAQRATAGLMVTGSTAVSPQGRGYLWTEGLHTDEQAAAWRTVTDAVHGRGGHIAVQLIHTGRVSHASLQPGGTPPPGASEVPARAEVLAWTTDGTPGLVPAGAPRAMTTEEVRSVAADFGAAAERAVAAGFDAVEIQAANGFLFDQFFDPNVNDRTDAYGGSAANRIRLLLEVTEAAAEAGLPVGVKVTPNGVVNGAAPFDDWRPLYLRVAAELARLGAAYLNVTAQASFRERNGLGPAFGGDFLADVREAYHGTLILGGGYDGPSAEKAVADGTADMVAFARSYVANPDLVDRLRTGHPLAEADLTKLYGGGAEGYTDYPTMAEEAAAH</sequence>
<dbReference type="InterPro" id="IPR045247">
    <property type="entry name" value="Oye-like"/>
</dbReference>
<dbReference type="InterPro" id="IPR013785">
    <property type="entry name" value="Aldolase_TIM"/>
</dbReference>
<evidence type="ECO:0000313" key="3">
    <source>
        <dbReference type="Proteomes" id="UP001501442"/>
    </source>
</evidence>
<accession>A0ABP8U5P1</accession>
<reference evidence="3" key="1">
    <citation type="journal article" date="2019" name="Int. J. Syst. Evol. Microbiol.">
        <title>The Global Catalogue of Microorganisms (GCM) 10K type strain sequencing project: providing services to taxonomists for standard genome sequencing and annotation.</title>
        <authorList>
            <consortium name="The Broad Institute Genomics Platform"/>
            <consortium name="The Broad Institute Genome Sequencing Center for Infectious Disease"/>
            <person name="Wu L."/>
            <person name="Ma J."/>
        </authorList>
    </citation>
    <scope>NUCLEOTIDE SEQUENCE [LARGE SCALE GENOMIC DNA]</scope>
    <source>
        <strain evidence="3">JCM 17939</strain>
    </source>
</reference>
<dbReference type="InterPro" id="IPR001155">
    <property type="entry name" value="OxRdtase_FMN_N"/>
</dbReference>
<organism evidence="2 3">
    <name type="scientific">Actinoallomurus vinaceus</name>
    <dbReference type="NCBI Taxonomy" id="1080074"/>
    <lineage>
        <taxon>Bacteria</taxon>
        <taxon>Bacillati</taxon>
        <taxon>Actinomycetota</taxon>
        <taxon>Actinomycetes</taxon>
        <taxon>Streptosporangiales</taxon>
        <taxon>Thermomonosporaceae</taxon>
        <taxon>Actinoallomurus</taxon>
    </lineage>
</organism>
<feature type="domain" description="NADH:flavin oxidoreductase/NADH oxidase N-terminal" evidence="1">
    <location>
        <begin position="2"/>
        <end position="342"/>
    </location>
</feature>
<name>A0ABP8U5P1_9ACTN</name>
<dbReference type="Pfam" id="PF00724">
    <property type="entry name" value="Oxidored_FMN"/>
    <property type="match status" value="1"/>
</dbReference>
<dbReference type="PANTHER" id="PTHR22893">
    <property type="entry name" value="NADH OXIDOREDUCTASE-RELATED"/>
    <property type="match status" value="1"/>
</dbReference>
<evidence type="ECO:0000259" key="1">
    <source>
        <dbReference type="Pfam" id="PF00724"/>
    </source>
</evidence>
<dbReference type="Gene3D" id="3.20.20.70">
    <property type="entry name" value="Aldolase class I"/>
    <property type="match status" value="1"/>
</dbReference>
<dbReference type="Proteomes" id="UP001501442">
    <property type="component" value="Unassembled WGS sequence"/>
</dbReference>
<proteinExistence type="predicted"/>